<dbReference type="OrthoDB" id="2275718at2759"/>
<feature type="compositionally biased region" description="Low complexity" evidence="1">
    <location>
        <begin position="248"/>
        <end position="259"/>
    </location>
</feature>
<dbReference type="AlphaFoldDB" id="G3AW00"/>
<evidence type="ECO:0000256" key="1">
    <source>
        <dbReference type="SAM" id="MobiDB-lite"/>
    </source>
</evidence>
<dbReference type="GO" id="GO:0034063">
    <property type="term" value="P:stress granule assembly"/>
    <property type="evidence" value="ECO:0007669"/>
    <property type="project" value="TreeGrafter"/>
</dbReference>
<dbReference type="GO" id="GO:0010494">
    <property type="term" value="C:cytoplasmic stress granule"/>
    <property type="evidence" value="ECO:0007669"/>
    <property type="project" value="TreeGrafter"/>
</dbReference>
<dbReference type="Pfam" id="PF06741">
    <property type="entry name" value="LsmAD"/>
    <property type="match status" value="1"/>
</dbReference>
<protein>
    <recommendedName>
        <fullName evidence="2">LsmAD domain-containing protein</fullName>
    </recommendedName>
</protein>
<feature type="region of interest" description="Disordered" evidence="1">
    <location>
        <begin position="166"/>
        <end position="199"/>
    </location>
</feature>
<dbReference type="GO" id="GO:0003729">
    <property type="term" value="F:mRNA binding"/>
    <property type="evidence" value="ECO:0007669"/>
    <property type="project" value="TreeGrafter"/>
</dbReference>
<sequence>MKSQKLQKSTSSKAEVIESKFKTDADIANANFKERELEKWVPDADDTKVLTFDENSTGGWDQFRVNQEKFGIESTYDEHLYTTRINTEAKDFQERVKKAERLANEIENDGSIDPHILEERGKLKDTGLDEEMKYSGVLRDEDPDVTKRDTRGDELMAALKSVNISDKKYVPPKPNALNTAHKDPAIASIQKPSDKKHTEESFRLNAQSEINSLKEFSATFKVPHKLPNDLLPILAKDKIKQDEILKKSSTPTSTSASSTSPPPPAFKLNPKAAAFTPSSPRGQGSPKPQAPKLPYVNNGMSKRHYQISPADFFGGFDRVPTKESQIEKSKKIKISFNLFVTAKRNTPKGEPVTIERAYTTPPTWKQTVDEPYYNLFPSPDTINQSPQAKPQVLNQQAPGQHPQAMNVFQQQQYQAAMFYQQQLGMMPQAQGMPGMYVPTGGEFMMPGYMPPNMNYSGGSPNSPRMVMQYPYGNSNQHHQNYNGNHHRRYNQKRNE</sequence>
<dbReference type="SMART" id="SM01272">
    <property type="entry name" value="LsmAD"/>
    <property type="match status" value="1"/>
</dbReference>
<feature type="compositionally biased region" description="Basic residues" evidence="1">
    <location>
        <begin position="484"/>
        <end position="495"/>
    </location>
</feature>
<feature type="region of interest" description="Disordered" evidence="1">
    <location>
        <begin position="104"/>
        <end position="129"/>
    </location>
</feature>
<evidence type="ECO:0000259" key="2">
    <source>
        <dbReference type="SMART" id="SM01272"/>
    </source>
</evidence>
<reference evidence="3 4" key="1">
    <citation type="journal article" date="2011" name="Proc. Natl. Acad. Sci. U.S.A.">
        <title>Comparative genomics of xylose-fermenting fungi for enhanced biofuel production.</title>
        <authorList>
            <person name="Wohlbach D.J."/>
            <person name="Kuo A."/>
            <person name="Sato T.K."/>
            <person name="Potts K.M."/>
            <person name="Salamov A.A."/>
            <person name="LaButti K.M."/>
            <person name="Sun H."/>
            <person name="Clum A."/>
            <person name="Pangilinan J.L."/>
            <person name="Lindquist E.A."/>
            <person name="Lucas S."/>
            <person name="Lapidus A."/>
            <person name="Jin M."/>
            <person name="Gunawan C."/>
            <person name="Balan V."/>
            <person name="Dale B.E."/>
            <person name="Jeffries T.W."/>
            <person name="Zinkel R."/>
            <person name="Barry K.W."/>
            <person name="Grigoriev I.V."/>
            <person name="Gasch A.P."/>
        </authorList>
    </citation>
    <scope>NUCLEOTIDE SEQUENCE [LARGE SCALE GENOMIC DNA]</scope>
    <source>
        <strain evidence="4">ATCC 10573 / BCRC 21748 / CBS 615 / JCM 9827 / NBRC 10315 / NRRL Y-1498 / VKM Y-70</strain>
    </source>
</reference>
<proteinExistence type="predicted"/>
<dbReference type="InterPro" id="IPR045117">
    <property type="entry name" value="ATXN2-like"/>
</dbReference>
<evidence type="ECO:0000313" key="4">
    <source>
        <dbReference type="Proteomes" id="UP000000707"/>
    </source>
</evidence>
<dbReference type="Proteomes" id="UP000000707">
    <property type="component" value="Unassembled WGS sequence"/>
</dbReference>
<keyword evidence="4" id="KW-1185">Reference proteome</keyword>
<dbReference type="InterPro" id="IPR009604">
    <property type="entry name" value="LsmAD_domain"/>
</dbReference>
<dbReference type="HOGENOM" id="CLU_009985_1_0_1"/>
<evidence type="ECO:0000313" key="3">
    <source>
        <dbReference type="EMBL" id="EGV66418.1"/>
    </source>
</evidence>
<dbReference type="PANTHER" id="PTHR12854">
    <property type="entry name" value="ATAXIN 2-RELATED"/>
    <property type="match status" value="1"/>
</dbReference>
<name>G3AW00_CANTC</name>
<feature type="region of interest" description="Disordered" evidence="1">
    <location>
        <begin position="471"/>
        <end position="495"/>
    </location>
</feature>
<dbReference type="PANTHER" id="PTHR12854:SF7">
    <property type="entry name" value="ATAXIN-2 HOMOLOG"/>
    <property type="match status" value="1"/>
</dbReference>
<feature type="domain" description="LsmAD" evidence="2">
    <location>
        <begin position="70"/>
        <end position="140"/>
    </location>
</feature>
<organism evidence="4">
    <name type="scientific">Candida tenuis (strain ATCC 10573 / BCRC 21748 / CBS 615 / JCM 9827 / NBRC 10315 / NRRL Y-1498 / VKM Y-70)</name>
    <name type="common">Yeast</name>
    <name type="synonym">Yamadazyma tenuis</name>
    <dbReference type="NCBI Taxonomy" id="590646"/>
    <lineage>
        <taxon>Eukaryota</taxon>
        <taxon>Fungi</taxon>
        <taxon>Dikarya</taxon>
        <taxon>Ascomycota</taxon>
        <taxon>Saccharomycotina</taxon>
        <taxon>Pichiomycetes</taxon>
        <taxon>Debaryomycetaceae</taxon>
        <taxon>Yamadazyma</taxon>
    </lineage>
</organism>
<gene>
    <name evidence="3" type="ORF">CANTEDRAFT_117243</name>
</gene>
<dbReference type="EMBL" id="GL996510">
    <property type="protein sequence ID" value="EGV66418.1"/>
    <property type="molecule type" value="Genomic_DNA"/>
</dbReference>
<feature type="region of interest" description="Disordered" evidence="1">
    <location>
        <begin position="245"/>
        <end position="296"/>
    </location>
</feature>
<dbReference type="STRING" id="590646.G3AW00"/>
<feature type="compositionally biased region" description="Basic and acidic residues" evidence="1">
    <location>
        <begin position="115"/>
        <end position="129"/>
    </location>
</feature>
<accession>G3AW00</accession>
<feature type="compositionally biased region" description="Low complexity" evidence="1">
    <location>
        <begin position="471"/>
        <end position="483"/>
    </location>
</feature>
<dbReference type="eggNOG" id="KOG2375">
    <property type="taxonomic scope" value="Eukaryota"/>
</dbReference>